<feature type="compositionally biased region" description="Polar residues" evidence="1">
    <location>
        <begin position="119"/>
        <end position="139"/>
    </location>
</feature>
<name>A0A316VK28_9BASI</name>
<gene>
    <name evidence="2" type="ORF">FA14DRAFT_153378</name>
</gene>
<dbReference type="RefSeq" id="XP_025358339.1">
    <property type="nucleotide sequence ID" value="XM_025497592.1"/>
</dbReference>
<dbReference type="GeneID" id="37019373"/>
<proteinExistence type="predicted"/>
<feature type="region of interest" description="Disordered" evidence="1">
    <location>
        <begin position="109"/>
        <end position="157"/>
    </location>
</feature>
<accession>A0A316VK28</accession>
<reference evidence="2 3" key="1">
    <citation type="journal article" date="2018" name="Mol. Biol. Evol.">
        <title>Broad Genomic Sampling Reveals a Smut Pathogenic Ancestry of the Fungal Clade Ustilaginomycotina.</title>
        <authorList>
            <person name="Kijpornyongpan T."/>
            <person name="Mondo S.J."/>
            <person name="Barry K."/>
            <person name="Sandor L."/>
            <person name="Lee J."/>
            <person name="Lipzen A."/>
            <person name="Pangilinan J."/>
            <person name="LaButti K."/>
            <person name="Hainaut M."/>
            <person name="Henrissat B."/>
            <person name="Grigoriev I.V."/>
            <person name="Spatafora J.W."/>
            <person name="Aime M.C."/>
        </authorList>
    </citation>
    <scope>NUCLEOTIDE SEQUENCE [LARGE SCALE GENOMIC DNA]</scope>
    <source>
        <strain evidence="2 3">MCA 3882</strain>
    </source>
</reference>
<dbReference type="Proteomes" id="UP000245771">
    <property type="component" value="Unassembled WGS sequence"/>
</dbReference>
<feature type="compositionally biased region" description="Basic residues" evidence="1">
    <location>
        <begin position="213"/>
        <end position="229"/>
    </location>
</feature>
<dbReference type="EMBL" id="KZ819602">
    <property type="protein sequence ID" value="PWN38037.1"/>
    <property type="molecule type" value="Genomic_DNA"/>
</dbReference>
<sequence>MSFCYVNMERANSLSKASVALSLMLFLFLTSSSFALATPNRDHFTFELAQDNVQPIASANLIIIFENDGQTTLRDPWALPSVAQVERNIKARAASPRLADYEPISKRSIVQGGGGAHVPSSSGSTSHATFNHPSTNSASAGGMHDKWPNGEDGAPKNLGALHQRQRSLYDRPPIVPTEPIPLIPVAHVPSSSPSPSPAPAPSPQAGNEDKLHTGSKRVVPKRPVPKKKSAASSSDTGRAAAVAGLAAGATALALHQGGTGQNKDRKNNKGGYRGRKIDKSRLRQSNNVKRSLQSYDAVAPTASTGATYVPPMNHRSSTTSSIDLFGYWPNGERGAPITFPDREKAKGQDMGPTNSHGSGLQPRHVAIGVLTCATGIQCYRVAKIARQTGSRLRISGLEQAQQRTGPRRGRRINATTGANELVKRENYMTLIE</sequence>
<evidence type="ECO:0000313" key="2">
    <source>
        <dbReference type="EMBL" id="PWN38037.1"/>
    </source>
</evidence>
<evidence type="ECO:0000256" key="1">
    <source>
        <dbReference type="SAM" id="MobiDB-lite"/>
    </source>
</evidence>
<feature type="region of interest" description="Disordered" evidence="1">
    <location>
        <begin position="256"/>
        <end position="291"/>
    </location>
</feature>
<evidence type="ECO:0000313" key="3">
    <source>
        <dbReference type="Proteomes" id="UP000245771"/>
    </source>
</evidence>
<dbReference type="OrthoDB" id="10675563at2759"/>
<feature type="compositionally biased region" description="Pro residues" evidence="1">
    <location>
        <begin position="192"/>
        <end position="202"/>
    </location>
</feature>
<protein>
    <submittedName>
        <fullName evidence="2">Uncharacterized protein</fullName>
    </submittedName>
</protein>
<organism evidence="2 3">
    <name type="scientific">Meira miltonrushii</name>
    <dbReference type="NCBI Taxonomy" id="1280837"/>
    <lineage>
        <taxon>Eukaryota</taxon>
        <taxon>Fungi</taxon>
        <taxon>Dikarya</taxon>
        <taxon>Basidiomycota</taxon>
        <taxon>Ustilaginomycotina</taxon>
        <taxon>Exobasidiomycetes</taxon>
        <taxon>Exobasidiales</taxon>
        <taxon>Brachybasidiaceae</taxon>
        <taxon>Meira</taxon>
    </lineage>
</organism>
<dbReference type="InParanoid" id="A0A316VK28"/>
<feature type="region of interest" description="Disordered" evidence="1">
    <location>
        <begin position="180"/>
        <end position="236"/>
    </location>
</feature>
<dbReference type="AlphaFoldDB" id="A0A316VK28"/>
<keyword evidence="3" id="KW-1185">Reference proteome</keyword>